<dbReference type="Proteomes" id="UP001302126">
    <property type="component" value="Unassembled WGS sequence"/>
</dbReference>
<proteinExistence type="predicted"/>
<feature type="chain" id="PRO_5043008777" description="Secreted protein" evidence="2">
    <location>
        <begin position="16"/>
        <end position="88"/>
    </location>
</feature>
<evidence type="ECO:0000313" key="4">
    <source>
        <dbReference type="Proteomes" id="UP001302126"/>
    </source>
</evidence>
<protein>
    <recommendedName>
        <fullName evidence="5">Secreted protein</fullName>
    </recommendedName>
</protein>
<keyword evidence="2" id="KW-0732">Signal</keyword>
<evidence type="ECO:0000313" key="3">
    <source>
        <dbReference type="EMBL" id="KAK4193789.1"/>
    </source>
</evidence>
<reference evidence="3" key="1">
    <citation type="journal article" date="2023" name="Mol. Phylogenet. Evol.">
        <title>Genome-scale phylogeny and comparative genomics of the fungal order Sordariales.</title>
        <authorList>
            <person name="Hensen N."/>
            <person name="Bonometti L."/>
            <person name="Westerberg I."/>
            <person name="Brannstrom I.O."/>
            <person name="Guillou S."/>
            <person name="Cros-Aarteil S."/>
            <person name="Calhoun S."/>
            <person name="Haridas S."/>
            <person name="Kuo A."/>
            <person name="Mondo S."/>
            <person name="Pangilinan J."/>
            <person name="Riley R."/>
            <person name="LaButti K."/>
            <person name="Andreopoulos B."/>
            <person name="Lipzen A."/>
            <person name="Chen C."/>
            <person name="Yan M."/>
            <person name="Daum C."/>
            <person name="Ng V."/>
            <person name="Clum A."/>
            <person name="Steindorff A."/>
            <person name="Ohm R.A."/>
            <person name="Martin F."/>
            <person name="Silar P."/>
            <person name="Natvig D.O."/>
            <person name="Lalanne C."/>
            <person name="Gautier V."/>
            <person name="Ament-Velasquez S.L."/>
            <person name="Kruys A."/>
            <person name="Hutchinson M.I."/>
            <person name="Powell A.J."/>
            <person name="Barry K."/>
            <person name="Miller A.N."/>
            <person name="Grigoriev I.V."/>
            <person name="Debuchy R."/>
            <person name="Gladieux P."/>
            <person name="Hiltunen Thoren M."/>
            <person name="Johannesson H."/>
        </authorList>
    </citation>
    <scope>NUCLEOTIDE SEQUENCE</scope>
    <source>
        <strain evidence="3">PSN309</strain>
    </source>
</reference>
<evidence type="ECO:0000256" key="1">
    <source>
        <dbReference type="SAM" id="MobiDB-lite"/>
    </source>
</evidence>
<evidence type="ECO:0000256" key="2">
    <source>
        <dbReference type="SAM" id="SignalP"/>
    </source>
</evidence>
<organism evidence="3 4">
    <name type="scientific">Podospora australis</name>
    <dbReference type="NCBI Taxonomy" id="1536484"/>
    <lineage>
        <taxon>Eukaryota</taxon>
        <taxon>Fungi</taxon>
        <taxon>Dikarya</taxon>
        <taxon>Ascomycota</taxon>
        <taxon>Pezizomycotina</taxon>
        <taxon>Sordariomycetes</taxon>
        <taxon>Sordariomycetidae</taxon>
        <taxon>Sordariales</taxon>
        <taxon>Podosporaceae</taxon>
        <taxon>Podospora</taxon>
    </lineage>
</organism>
<feature type="region of interest" description="Disordered" evidence="1">
    <location>
        <begin position="37"/>
        <end position="58"/>
    </location>
</feature>
<comment type="caution">
    <text evidence="3">The sequence shown here is derived from an EMBL/GenBank/DDBJ whole genome shotgun (WGS) entry which is preliminary data.</text>
</comment>
<sequence>MRGLFLLSIVPLVADLACFTLCSTIFGSRVSRLNFSDRKAQPESTGSTRAREGDEAGCGTRRPGEVYRLSIFWFFFGCPHGFTAQKYW</sequence>
<evidence type="ECO:0008006" key="5">
    <source>
        <dbReference type="Google" id="ProtNLM"/>
    </source>
</evidence>
<reference evidence="3" key="2">
    <citation type="submission" date="2023-05" db="EMBL/GenBank/DDBJ databases">
        <authorList>
            <consortium name="Lawrence Berkeley National Laboratory"/>
            <person name="Steindorff A."/>
            <person name="Hensen N."/>
            <person name="Bonometti L."/>
            <person name="Westerberg I."/>
            <person name="Brannstrom I.O."/>
            <person name="Guillou S."/>
            <person name="Cros-Aarteil S."/>
            <person name="Calhoun S."/>
            <person name="Haridas S."/>
            <person name="Kuo A."/>
            <person name="Mondo S."/>
            <person name="Pangilinan J."/>
            <person name="Riley R."/>
            <person name="Labutti K."/>
            <person name="Andreopoulos B."/>
            <person name="Lipzen A."/>
            <person name="Chen C."/>
            <person name="Yanf M."/>
            <person name="Daum C."/>
            <person name="Ng V."/>
            <person name="Clum A."/>
            <person name="Ohm R."/>
            <person name="Martin F."/>
            <person name="Silar P."/>
            <person name="Natvig D."/>
            <person name="Lalanne C."/>
            <person name="Gautier V."/>
            <person name="Ament-Velasquez S.L."/>
            <person name="Kruys A."/>
            <person name="Hutchinson M.I."/>
            <person name="Powell A.J."/>
            <person name="Barry K."/>
            <person name="Miller A.N."/>
            <person name="Grigoriev I.V."/>
            <person name="Debuchy R."/>
            <person name="Gladieux P."/>
            <person name="Thoren M.H."/>
            <person name="Johannesson H."/>
        </authorList>
    </citation>
    <scope>NUCLEOTIDE SEQUENCE</scope>
    <source>
        <strain evidence="3">PSN309</strain>
    </source>
</reference>
<feature type="signal peptide" evidence="2">
    <location>
        <begin position="1"/>
        <end position="15"/>
    </location>
</feature>
<dbReference type="EMBL" id="MU864350">
    <property type="protein sequence ID" value="KAK4193789.1"/>
    <property type="molecule type" value="Genomic_DNA"/>
</dbReference>
<gene>
    <name evidence="3" type="ORF">QBC35DRAFT_480276</name>
</gene>
<accession>A0AAN6X4D0</accession>
<dbReference type="AlphaFoldDB" id="A0AAN6X4D0"/>
<name>A0AAN6X4D0_9PEZI</name>
<keyword evidence="4" id="KW-1185">Reference proteome</keyword>